<dbReference type="PANTHER" id="PTHR30290:SF83">
    <property type="entry name" value="ABC TRANSPORTER SUBSTRATE-BINDING PROTEIN"/>
    <property type="match status" value="1"/>
</dbReference>
<protein>
    <recommendedName>
        <fullName evidence="2">Solute-binding protein family 5 domain-containing protein</fullName>
    </recommendedName>
</protein>
<gene>
    <name evidence="3" type="ORF">CXP39_02725</name>
</gene>
<dbReference type="Gene3D" id="3.40.190.10">
    <property type="entry name" value="Periplasmic binding protein-like II"/>
    <property type="match status" value="1"/>
</dbReference>
<evidence type="ECO:0000313" key="3">
    <source>
        <dbReference type="EMBL" id="AUF83699.1"/>
    </source>
</evidence>
<dbReference type="SUPFAM" id="SSF53850">
    <property type="entry name" value="Periplasmic binding protein-like II"/>
    <property type="match status" value="2"/>
</dbReference>
<dbReference type="NCBIfam" id="NF043077">
    <property type="entry name" value="MMSYN1_0169"/>
    <property type="match status" value="1"/>
</dbReference>
<dbReference type="OrthoDB" id="9801912at2"/>
<dbReference type="PANTHER" id="PTHR30290">
    <property type="entry name" value="PERIPLASMIC BINDING COMPONENT OF ABC TRANSPORTER"/>
    <property type="match status" value="1"/>
</dbReference>
<dbReference type="Pfam" id="PF00496">
    <property type="entry name" value="SBP_bac_5"/>
    <property type="match status" value="1"/>
</dbReference>
<dbReference type="AlphaFoldDB" id="A0A2K9C2J4"/>
<reference evidence="3 4" key="1">
    <citation type="submission" date="2017-12" db="EMBL/GenBank/DDBJ databases">
        <title>Mesoplasma syrphidae YJS, Complete Genome.</title>
        <authorList>
            <person name="Knight T.F."/>
            <person name="Citino T."/>
            <person name="Rubinstein R."/>
            <person name="Neuschaefer Z."/>
        </authorList>
    </citation>
    <scope>NUCLEOTIDE SEQUENCE [LARGE SCALE GENOMIC DNA]</scope>
    <source>
        <strain evidence="3 4">YJS</strain>
    </source>
</reference>
<dbReference type="Gene3D" id="3.90.76.10">
    <property type="entry name" value="Dipeptide-binding Protein, Domain 1"/>
    <property type="match status" value="1"/>
</dbReference>
<accession>A0A2K9C2J4</accession>
<dbReference type="EMBL" id="CP025257">
    <property type="protein sequence ID" value="AUF83699.1"/>
    <property type="molecule type" value="Genomic_DNA"/>
</dbReference>
<keyword evidence="1" id="KW-0732">Signal</keyword>
<proteinExistence type="predicted"/>
<dbReference type="KEGG" id="msyr:CXP39_02725"/>
<dbReference type="GO" id="GO:1904680">
    <property type="term" value="F:peptide transmembrane transporter activity"/>
    <property type="evidence" value="ECO:0007669"/>
    <property type="project" value="TreeGrafter"/>
</dbReference>
<feature type="chain" id="PRO_5014920833" description="Solute-binding protein family 5 domain-containing protein" evidence="1">
    <location>
        <begin position="20"/>
        <end position="905"/>
    </location>
</feature>
<dbReference type="Proteomes" id="UP000233419">
    <property type="component" value="Chromosome"/>
</dbReference>
<evidence type="ECO:0000313" key="4">
    <source>
        <dbReference type="Proteomes" id="UP000233419"/>
    </source>
</evidence>
<evidence type="ECO:0000259" key="2">
    <source>
        <dbReference type="Pfam" id="PF00496"/>
    </source>
</evidence>
<sequence>MKKLLVSLMAITIVSSASTAVVSCGPITNAKLLARSVNTEVFRGTFKFPMTSWSTGSTMQNEDAIILSQLQDTLITPNAYDQFEGSLAQWWGHDEKSVEWYFNVRDEAQWTGLKDNNTYEQKGQIGGKGFYDAFRFVLNPRNQSETTGSWATIIAEGNEIVEFIDKLIKDYPENFDNNKPKGEETAPQTNVRVSKAIDSAIMYYNVAYGNWLDEGNNRENEWAGEEKASFDWKTTFSDSSGKISQPIVNKIITNSQLNDKDYQEYVIESMIKGGIIKASPVIDGKTEKTKINVEGSEEAEGYNLTIRLQKPAPYFESIAGFLSLAPMPPTSVNYGHKNSSYTYGESYKNIWSSGGYVVDEYGPSTVISLKANPYYFNKDKAYIKKQIYSFVGNVDVSKPRLFFEAGDVSEVAISPTDFSGWTKYVGDDFNNPVFEGAHDIKKPNTNSFFLLYNYNYETGNSTIADSSLALSQNSVRAYLAYLMERTQLAKYYSDAMDTKDNNVDQSGNQISKLLKNIYTGSGFATYKNENNETVDYTDRVADLYVDKMKESANNVQPGISEDEEKFNLTYNFSKNVTDSYDAFRRNDLLALNAIEKADDDKTIAPKFKEILVKQSEEIQAAGSVEAAVSQGAYTKYEATKIAIFQEQVRKDIKKVTGNEKVTFKILTNGNTSSTTNKAILNMTGSFNAVAGNPIDIQEIKSTDSANYITLRTKGAYDFMVGGWTPDYNDPYNFLHTLIYGGEYGSYQRFSKYFKLSNTKQKEVSLEPTEYLTKSGKSEYFEELKAALETYTNDVQAADLIGEYKPRYDQFAQAEYNVIFNSNMILPLYVPTGPTTMYLSYTNPFTRAAFPSGSSQYRLFGAKMTKSLMNKEVYKKEKELFEAKDPKYASALWEYSKNSGKLVKKA</sequence>
<dbReference type="Gene3D" id="3.10.105.10">
    <property type="entry name" value="Dipeptide-binding Protein, Domain 3"/>
    <property type="match status" value="1"/>
</dbReference>
<feature type="domain" description="Solute-binding protein family 5" evidence="2">
    <location>
        <begin position="290"/>
        <end position="503"/>
    </location>
</feature>
<organism evidence="3 4">
    <name type="scientific">Mesoplasma syrphidae</name>
    <dbReference type="NCBI Taxonomy" id="225999"/>
    <lineage>
        <taxon>Bacteria</taxon>
        <taxon>Bacillati</taxon>
        <taxon>Mycoplasmatota</taxon>
        <taxon>Mollicutes</taxon>
        <taxon>Entomoplasmatales</taxon>
        <taxon>Entomoplasmataceae</taxon>
        <taxon>Mesoplasma</taxon>
    </lineage>
</organism>
<dbReference type="RefSeq" id="WP_027047952.1">
    <property type="nucleotide sequence ID" value="NZ_CP025257.1"/>
</dbReference>
<name>A0A2K9C2J4_9MOLU</name>
<feature type="signal peptide" evidence="1">
    <location>
        <begin position="1"/>
        <end position="19"/>
    </location>
</feature>
<evidence type="ECO:0000256" key="1">
    <source>
        <dbReference type="SAM" id="SignalP"/>
    </source>
</evidence>
<dbReference type="GO" id="GO:0015833">
    <property type="term" value="P:peptide transport"/>
    <property type="evidence" value="ECO:0007669"/>
    <property type="project" value="TreeGrafter"/>
</dbReference>
<dbReference type="PROSITE" id="PS51257">
    <property type="entry name" value="PROKAR_LIPOPROTEIN"/>
    <property type="match status" value="1"/>
</dbReference>
<keyword evidence="4" id="KW-1185">Reference proteome</keyword>
<dbReference type="InterPro" id="IPR000914">
    <property type="entry name" value="SBP_5_dom"/>
</dbReference>
<dbReference type="InterPro" id="IPR039424">
    <property type="entry name" value="SBP_5"/>
</dbReference>